<accession>A0ABP8DZ44</accession>
<reference evidence="2" key="1">
    <citation type="journal article" date="2019" name="Int. J. Syst. Evol. Microbiol.">
        <title>The Global Catalogue of Microorganisms (GCM) 10K type strain sequencing project: providing services to taxonomists for standard genome sequencing and annotation.</title>
        <authorList>
            <consortium name="The Broad Institute Genomics Platform"/>
            <consortium name="The Broad Institute Genome Sequencing Center for Infectious Disease"/>
            <person name="Wu L."/>
            <person name="Ma J."/>
        </authorList>
    </citation>
    <scope>NUCLEOTIDE SEQUENCE [LARGE SCALE GENOMIC DNA]</scope>
    <source>
        <strain evidence="2">JCM 17442</strain>
    </source>
</reference>
<evidence type="ECO:0000313" key="1">
    <source>
        <dbReference type="EMBL" id="GAA4265225.1"/>
    </source>
</evidence>
<dbReference type="EMBL" id="BAABAU010000001">
    <property type="protein sequence ID" value="GAA4265225.1"/>
    <property type="molecule type" value="Genomic_DNA"/>
</dbReference>
<evidence type="ECO:0008006" key="3">
    <source>
        <dbReference type="Google" id="ProtNLM"/>
    </source>
</evidence>
<organism evidence="1 2">
    <name type="scientific">Frondihabitans peucedani</name>
    <dbReference type="NCBI Taxonomy" id="598626"/>
    <lineage>
        <taxon>Bacteria</taxon>
        <taxon>Bacillati</taxon>
        <taxon>Actinomycetota</taxon>
        <taxon>Actinomycetes</taxon>
        <taxon>Micrococcales</taxon>
        <taxon>Microbacteriaceae</taxon>
        <taxon>Frondihabitans</taxon>
    </lineage>
</organism>
<sequence length="325" mass="35659">MNAASASTPSLSSPAPAPLRTRDVVRLGAGDRALRRRAERGSLVRLVPGTYTDRDHWEALSEREQYVARCHAQLLDLPPGVVASHWSAAAVWGFPVRERWPDRLEVVDAARSRTNSSATLLRRAGPLPAADTTSWEGRRITRPARTAVDLALADGFETGVLLIDHGLHAGLFTTDTLVALVREREGAKRFRAAEAAVEFASPDGESPGESFSRMSIAVGGLAAPALQEEFSDDAGLIGRVDFWWSASGVVGEFDGDWKYSDERFLRGRAAVDVIREEKRRQARLELHPRVRRVVRWDYATSRRPDVLAARLLAAGVRRSGVAGRP</sequence>
<gene>
    <name evidence="1" type="ORF">GCM10022256_08370</name>
</gene>
<dbReference type="Proteomes" id="UP001501594">
    <property type="component" value="Unassembled WGS sequence"/>
</dbReference>
<proteinExistence type="predicted"/>
<evidence type="ECO:0000313" key="2">
    <source>
        <dbReference type="Proteomes" id="UP001501594"/>
    </source>
</evidence>
<keyword evidence="2" id="KW-1185">Reference proteome</keyword>
<protein>
    <recommendedName>
        <fullName evidence="3">Transcriptional regulator, AbiEi antitoxin, Type IV TA system</fullName>
    </recommendedName>
</protein>
<name>A0ABP8DZ44_9MICO</name>
<comment type="caution">
    <text evidence="1">The sequence shown here is derived from an EMBL/GenBank/DDBJ whole genome shotgun (WGS) entry which is preliminary data.</text>
</comment>
<dbReference type="RefSeq" id="WP_344793769.1">
    <property type="nucleotide sequence ID" value="NZ_BAABAU010000001.1"/>
</dbReference>